<protein>
    <submittedName>
        <fullName evidence="8">Trp operon repressor</fullName>
    </submittedName>
</protein>
<evidence type="ECO:0000256" key="6">
    <source>
        <dbReference type="ARBA" id="ARBA00023125"/>
    </source>
</evidence>
<evidence type="ECO:0000256" key="7">
    <source>
        <dbReference type="ARBA" id="ARBA00023163"/>
    </source>
</evidence>
<name>A0A644T1N8_9ZZZZ</name>
<keyword evidence="4" id="KW-0678">Repressor</keyword>
<dbReference type="AlphaFoldDB" id="A0A644T1N8"/>
<reference evidence="8" key="1">
    <citation type="submission" date="2019-08" db="EMBL/GenBank/DDBJ databases">
        <authorList>
            <person name="Kucharzyk K."/>
            <person name="Murdoch R.W."/>
            <person name="Higgins S."/>
            <person name="Loffler F."/>
        </authorList>
    </citation>
    <scope>NUCLEOTIDE SEQUENCE</scope>
</reference>
<keyword evidence="5" id="KW-0805">Transcription regulation</keyword>
<evidence type="ECO:0000256" key="3">
    <source>
        <dbReference type="ARBA" id="ARBA00022490"/>
    </source>
</evidence>
<dbReference type="Pfam" id="PF01371">
    <property type="entry name" value="Trp_repressor"/>
    <property type="match status" value="1"/>
</dbReference>
<evidence type="ECO:0000256" key="2">
    <source>
        <dbReference type="ARBA" id="ARBA00007027"/>
    </source>
</evidence>
<accession>A0A644T1N8</accession>
<comment type="similarity">
    <text evidence="2">Belongs to the TrpR family.</text>
</comment>
<gene>
    <name evidence="8" type="primary">trpR_1</name>
    <name evidence="8" type="ORF">SDC9_05397</name>
</gene>
<evidence type="ECO:0000256" key="5">
    <source>
        <dbReference type="ARBA" id="ARBA00023015"/>
    </source>
</evidence>
<evidence type="ECO:0000313" key="8">
    <source>
        <dbReference type="EMBL" id="MPL59841.1"/>
    </source>
</evidence>
<dbReference type="Gene3D" id="1.10.1270.10">
    <property type="entry name" value="TrpR-like"/>
    <property type="match status" value="1"/>
</dbReference>
<dbReference type="SUPFAM" id="SSF48295">
    <property type="entry name" value="TrpR-like"/>
    <property type="match status" value="1"/>
</dbReference>
<dbReference type="GO" id="GO:0003700">
    <property type="term" value="F:DNA-binding transcription factor activity"/>
    <property type="evidence" value="ECO:0007669"/>
    <property type="project" value="InterPro"/>
</dbReference>
<comment type="caution">
    <text evidence="8">The sequence shown here is derived from an EMBL/GenBank/DDBJ whole genome shotgun (WGS) entry which is preliminary data.</text>
</comment>
<evidence type="ECO:0000256" key="4">
    <source>
        <dbReference type="ARBA" id="ARBA00022491"/>
    </source>
</evidence>
<dbReference type="InterPro" id="IPR013335">
    <property type="entry name" value="Trp_repress_bac"/>
</dbReference>
<dbReference type="PANTHER" id="PTHR38025">
    <property type="entry name" value="TRP OPERON REPRESSOR"/>
    <property type="match status" value="1"/>
</dbReference>
<dbReference type="GO" id="GO:0005737">
    <property type="term" value="C:cytoplasm"/>
    <property type="evidence" value="ECO:0007669"/>
    <property type="project" value="UniProtKB-SubCell"/>
</dbReference>
<keyword evidence="6" id="KW-0238">DNA-binding</keyword>
<dbReference type="GO" id="GO:0043565">
    <property type="term" value="F:sequence-specific DNA binding"/>
    <property type="evidence" value="ECO:0007669"/>
    <property type="project" value="InterPro"/>
</dbReference>
<dbReference type="InterPro" id="IPR000831">
    <property type="entry name" value="Trp_repress"/>
</dbReference>
<dbReference type="InterPro" id="IPR038116">
    <property type="entry name" value="TrpR-like_sf"/>
</dbReference>
<comment type="subcellular location">
    <subcellularLocation>
        <location evidence="1">Cytoplasm</location>
    </subcellularLocation>
</comment>
<organism evidence="8">
    <name type="scientific">bioreactor metagenome</name>
    <dbReference type="NCBI Taxonomy" id="1076179"/>
    <lineage>
        <taxon>unclassified sequences</taxon>
        <taxon>metagenomes</taxon>
        <taxon>ecological metagenomes</taxon>
    </lineage>
</organism>
<evidence type="ECO:0000256" key="1">
    <source>
        <dbReference type="ARBA" id="ARBA00004496"/>
    </source>
</evidence>
<dbReference type="PANTHER" id="PTHR38025:SF1">
    <property type="entry name" value="TRP OPERON REPRESSOR"/>
    <property type="match status" value="1"/>
</dbReference>
<dbReference type="InterPro" id="IPR010921">
    <property type="entry name" value="Trp_repressor/repl_initiator"/>
</dbReference>
<keyword evidence="7" id="KW-0804">Transcription</keyword>
<sequence length="113" mass="12704">MSRNPELMRRNMREIALALEGADANLIENFLYSLFTPSEADEMAKRWALVKRLAEGKPQRKVAEELGLSLCKITRGSRELKKEGAAFRILLDRIGNKAERDIPGDGSGDWGED</sequence>
<dbReference type="EMBL" id="VSSQ01000010">
    <property type="protein sequence ID" value="MPL59841.1"/>
    <property type="molecule type" value="Genomic_DNA"/>
</dbReference>
<proteinExistence type="inferred from homology"/>
<keyword evidence="3" id="KW-0963">Cytoplasm</keyword>